<gene>
    <name evidence="1" type="ORF">Hokovirus_1_107</name>
</gene>
<evidence type="ECO:0008006" key="2">
    <source>
        <dbReference type="Google" id="ProtNLM"/>
    </source>
</evidence>
<accession>A0A1V0SF11</accession>
<sequence length="324" mass="38553">MEYIEYIREHPELLYLLDDDPKKFYFCTGEIKTHNFTLLHKLVLETKKHKILENFLISYLKTDKGKKELNRLTGDGSSLSWTPLSLACRNIGTRSTVETVNILIDAGALIIMPEHNERIIMRSTVIHKLFINWRNEDVIDIIKKILDMDYEICAEETYNIFCNYYNIVFDEDIKKLIVMLHKYGYTFNHLYHDNETVISLYLKNFKNINISDLEFLLLYCNTQESEITNNLQNYVEKHTVPLEIYDYFVSKKIIKPVLQQKYNASKYNIYIPYYIYENYDKEISNCIICGFKNIKTIKCKFDHNTCIMCLDKTKYICQGCQLRL</sequence>
<reference evidence="1" key="1">
    <citation type="journal article" date="2017" name="Science">
        <title>Giant viruses with an expanded complement of translation system components.</title>
        <authorList>
            <person name="Schulz F."/>
            <person name="Yutin N."/>
            <person name="Ivanova N.N."/>
            <person name="Ortega D.R."/>
            <person name="Lee T.K."/>
            <person name="Vierheilig J."/>
            <person name="Daims H."/>
            <person name="Horn M."/>
            <person name="Wagner M."/>
            <person name="Jensen G.J."/>
            <person name="Kyrpides N.C."/>
            <person name="Koonin E.V."/>
            <person name="Woyke T."/>
        </authorList>
    </citation>
    <scope>NUCLEOTIDE SEQUENCE</scope>
    <source>
        <strain evidence="1">HKV1</strain>
    </source>
</reference>
<protein>
    <recommendedName>
        <fullName evidence="2">Ankyrin repeat protein</fullName>
    </recommendedName>
</protein>
<evidence type="ECO:0000313" key="1">
    <source>
        <dbReference type="EMBL" id="ARF10228.1"/>
    </source>
</evidence>
<dbReference type="EMBL" id="KY684103">
    <property type="protein sequence ID" value="ARF10228.1"/>
    <property type="molecule type" value="Genomic_DNA"/>
</dbReference>
<proteinExistence type="predicted"/>
<organism evidence="1">
    <name type="scientific">Hokovirus HKV1</name>
    <dbReference type="NCBI Taxonomy" id="1977638"/>
    <lineage>
        <taxon>Viruses</taxon>
        <taxon>Varidnaviria</taxon>
        <taxon>Bamfordvirae</taxon>
        <taxon>Nucleocytoviricota</taxon>
        <taxon>Megaviricetes</taxon>
        <taxon>Imitervirales</taxon>
        <taxon>Mimiviridae</taxon>
        <taxon>Klosneuvirinae</taxon>
        <taxon>Hokovirus</taxon>
    </lineage>
</organism>
<name>A0A1V0SF11_9VIRU</name>